<feature type="transmembrane region" description="Helical" evidence="7">
    <location>
        <begin position="93"/>
        <end position="111"/>
    </location>
</feature>
<feature type="transmembrane region" description="Helical" evidence="7">
    <location>
        <begin position="117"/>
        <end position="138"/>
    </location>
</feature>
<comment type="subcellular location">
    <subcellularLocation>
        <location evidence="1">Cell membrane</location>
        <topology evidence="1">Multi-pass membrane protein</topology>
    </subcellularLocation>
</comment>
<dbReference type="AlphaFoldDB" id="A0A0M2V0E9"/>
<dbReference type="Proteomes" id="UP000034228">
    <property type="component" value="Unassembled WGS sequence"/>
</dbReference>
<evidence type="ECO:0000313" key="9">
    <source>
        <dbReference type="EMBL" id="KKO44317.1"/>
    </source>
</evidence>
<keyword evidence="5 7" id="KW-1133">Transmembrane helix</keyword>
<dbReference type="PANTHER" id="PTHR30506">
    <property type="entry name" value="INNER MEMBRANE PROTEIN"/>
    <property type="match status" value="1"/>
</dbReference>
<sequence length="210" mass="22472">MATYFLWFDLLGVAVFAVSGTLAAWRNQMDGFGVIVLASVTAIGGGTLRDLILDVPVIWINNNSYFYAIFIAAAATILLVRNRLTIPNNTLQILDAIGLAFFVIMGTQKALDYGTSTLVAIMLGTMSGVCGGMIRDVLCREIPMVFRGELYAVTCLVGGGVYTSLLALGAGQLTAMLAGMSALLLLRLAAIKWHITIPVFGKHHSDLNEP</sequence>
<comment type="similarity">
    <text evidence="2">Belongs to the UPF0126 family.</text>
</comment>
<evidence type="ECO:0000256" key="5">
    <source>
        <dbReference type="ARBA" id="ARBA00022989"/>
    </source>
</evidence>
<name>A0A0M2V0E9_9GAMM</name>
<gene>
    <name evidence="9" type="ORF">WG68_15930</name>
</gene>
<evidence type="ECO:0000256" key="6">
    <source>
        <dbReference type="ARBA" id="ARBA00023136"/>
    </source>
</evidence>
<evidence type="ECO:0000256" key="7">
    <source>
        <dbReference type="SAM" id="Phobius"/>
    </source>
</evidence>
<keyword evidence="3" id="KW-1003">Cell membrane</keyword>
<evidence type="ECO:0000256" key="4">
    <source>
        <dbReference type="ARBA" id="ARBA00022692"/>
    </source>
</evidence>
<reference evidence="9 10" key="1">
    <citation type="submission" date="2015-03" db="EMBL/GenBank/DDBJ databases">
        <title>Draft genome sequences of two protease-producing strains of Arsukibacterium isolated from two cold and alkaline environments.</title>
        <authorList>
            <person name="Lylloff J.E."/>
            <person name="Skov L.B."/>
            <person name="Jepsen M."/>
            <person name="Hallin P.F."/>
            <person name="Sorensen S.J."/>
            <person name="Stougaard P."/>
            <person name="Glaring M.A."/>
        </authorList>
    </citation>
    <scope>NUCLEOTIDE SEQUENCE [LARGE SCALE GENOMIC DNA]</scope>
    <source>
        <strain evidence="9 10">GCM72</strain>
    </source>
</reference>
<evidence type="ECO:0000259" key="8">
    <source>
        <dbReference type="Pfam" id="PF03458"/>
    </source>
</evidence>
<keyword evidence="6 7" id="KW-0472">Membrane</keyword>
<evidence type="ECO:0000313" key="10">
    <source>
        <dbReference type="Proteomes" id="UP000034228"/>
    </source>
</evidence>
<keyword evidence="10" id="KW-1185">Reference proteome</keyword>
<evidence type="ECO:0000256" key="2">
    <source>
        <dbReference type="ARBA" id="ARBA00008193"/>
    </source>
</evidence>
<proteinExistence type="inferred from homology"/>
<feature type="transmembrane region" description="Helical" evidence="7">
    <location>
        <begin position="64"/>
        <end position="81"/>
    </location>
</feature>
<keyword evidence="4 7" id="KW-0812">Transmembrane</keyword>
<dbReference type="EMBL" id="LAHO01000017">
    <property type="protein sequence ID" value="KKO44317.1"/>
    <property type="molecule type" value="Genomic_DNA"/>
</dbReference>
<feature type="domain" description="Glycine transporter" evidence="8">
    <location>
        <begin position="6"/>
        <end position="79"/>
    </location>
</feature>
<feature type="transmembrane region" description="Helical" evidence="7">
    <location>
        <begin position="32"/>
        <end position="52"/>
    </location>
</feature>
<feature type="domain" description="Glycine transporter" evidence="8">
    <location>
        <begin position="93"/>
        <end position="164"/>
    </location>
</feature>
<organism evidence="9 10">
    <name type="scientific">Arsukibacterium ikkense</name>
    <dbReference type="NCBI Taxonomy" id="336831"/>
    <lineage>
        <taxon>Bacteria</taxon>
        <taxon>Pseudomonadati</taxon>
        <taxon>Pseudomonadota</taxon>
        <taxon>Gammaproteobacteria</taxon>
        <taxon>Chromatiales</taxon>
        <taxon>Chromatiaceae</taxon>
        <taxon>Arsukibacterium</taxon>
    </lineage>
</organism>
<dbReference type="Pfam" id="PF03458">
    <property type="entry name" value="Gly_transporter"/>
    <property type="match status" value="2"/>
</dbReference>
<protein>
    <submittedName>
        <fullName evidence="9">Membrane protein</fullName>
    </submittedName>
</protein>
<dbReference type="InterPro" id="IPR005115">
    <property type="entry name" value="Gly_transporter"/>
</dbReference>
<evidence type="ECO:0000256" key="1">
    <source>
        <dbReference type="ARBA" id="ARBA00004651"/>
    </source>
</evidence>
<feature type="transmembrane region" description="Helical" evidence="7">
    <location>
        <begin position="150"/>
        <end position="170"/>
    </location>
</feature>
<feature type="transmembrane region" description="Helical" evidence="7">
    <location>
        <begin position="6"/>
        <end position="25"/>
    </location>
</feature>
<comment type="caution">
    <text evidence="9">The sequence shown here is derived from an EMBL/GenBank/DDBJ whole genome shotgun (WGS) entry which is preliminary data.</text>
</comment>
<evidence type="ECO:0000256" key="3">
    <source>
        <dbReference type="ARBA" id="ARBA00022475"/>
    </source>
</evidence>
<dbReference type="RefSeq" id="WP_046558719.1">
    <property type="nucleotide sequence ID" value="NZ_LAHO01000017.1"/>
</dbReference>
<dbReference type="STRING" id="336831.WG68_15930"/>
<dbReference type="GO" id="GO:0005886">
    <property type="term" value="C:plasma membrane"/>
    <property type="evidence" value="ECO:0007669"/>
    <property type="project" value="UniProtKB-SubCell"/>
</dbReference>
<dbReference type="PANTHER" id="PTHR30506:SF3">
    <property type="entry name" value="UPF0126 INNER MEMBRANE PROTEIN YADS-RELATED"/>
    <property type="match status" value="1"/>
</dbReference>
<accession>A0A0M2V0E9</accession>
<dbReference type="OrthoDB" id="9791874at2"/>
<dbReference type="PATRIC" id="fig|336831.14.peg.559"/>